<dbReference type="PROSITE" id="PS01064">
    <property type="entry name" value="PYRIDOX_OXIDASE"/>
    <property type="match status" value="1"/>
</dbReference>
<dbReference type="Pfam" id="PF10590">
    <property type="entry name" value="PNP_phzG_C"/>
    <property type="match status" value="1"/>
</dbReference>
<comment type="catalytic activity">
    <reaction evidence="9">
        <text>pyridoxine 5'-phosphate + O2 = pyridoxal 5'-phosphate + H2O2</text>
        <dbReference type="Rhea" id="RHEA:15149"/>
        <dbReference type="ChEBI" id="CHEBI:15379"/>
        <dbReference type="ChEBI" id="CHEBI:16240"/>
        <dbReference type="ChEBI" id="CHEBI:58589"/>
        <dbReference type="ChEBI" id="CHEBI:597326"/>
        <dbReference type="EC" id="1.4.3.5"/>
    </reaction>
</comment>
<dbReference type="NCBIfam" id="NF004231">
    <property type="entry name" value="PRK05679.1"/>
    <property type="match status" value="1"/>
</dbReference>
<feature type="domain" description="Pyridoxamine 5'-phosphate oxidase N-terminal" evidence="12">
    <location>
        <begin position="40"/>
        <end position="164"/>
    </location>
</feature>
<feature type="binding site" evidence="9 10">
    <location>
        <position position="135"/>
    </location>
    <ligand>
        <name>substrate</name>
    </ligand>
</feature>
<comment type="cofactor">
    <cofactor evidence="9 11">
        <name>FMN</name>
        <dbReference type="ChEBI" id="CHEBI:58210"/>
    </cofactor>
    <text evidence="9 11">Binds 1 FMN per subunit.</text>
</comment>
<evidence type="ECO:0000256" key="1">
    <source>
        <dbReference type="ARBA" id="ARBA00004738"/>
    </source>
</evidence>
<comment type="caution">
    <text evidence="9">Lacks conserved residue(s) required for the propagation of feature annotation.</text>
</comment>
<comment type="catalytic activity">
    <reaction evidence="9">
        <text>pyridoxamine 5'-phosphate + O2 + H2O = pyridoxal 5'-phosphate + H2O2 + NH4(+)</text>
        <dbReference type="Rhea" id="RHEA:15817"/>
        <dbReference type="ChEBI" id="CHEBI:15377"/>
        <dbReference type="ChEBI" id="CHEBI:15379"/>
        <dbReference type="ChEBI" id="CHEBI:16240"/>
        <dbReference type="ChEBI" id="CHEBI:28938"/>
        <dbReference type="ChEBI" id="CHEBI:58451"/>
        <dbReference type="ChEBI" id="CHEBI:597326"/>
        <dbReference type="EC" id="1.4.3.5"/>
    </reaction>
</comment>
<evidence type="ECO:0000256" key="10">
    <source>
        <dbReference type="PIRSR" id="PIRSR000190-1"/>
    </source>
</evidence>
<keyword evidence="6 9" id="KW-0288">FMN</keyword>
<feature type="binding site" evidence="10">
    <location>
        <begin position="12"/>
        <end position="15"/>
    </location>
    <ligand>
        <name>substrate</name>
    </ligand>
</feature>
<feature type="binding site" evidence="9 11">
    <location>
        <position position="199"/>
    </location>
    <ligand>
        <name>FMN</name>
        <dbReference type="ChEBI" id="CHEBI:58210"/>
    </ligand>
</feature>
<evidence type="ECO:0000313" key="14">
    <source>
        <dbReference type="EMBL" id="KAA5536744.1"/>
    </source>
</evidence>
<proteinExistence type="inferred from homology"/>
<feature type="binding site" evidence="9 11">
    <location>
        <begin position="80"/>
        <end position="81"/>
    </location>
    <ligand>
        <name>FMN</name>
        <dbReference type="ChEBI" id="CHEBI:58210"/>
    </ligand>
</feature>
<dbReference type="UniPathway" id="UPA01068">
    <property type="reaction ID" value="UER00304"/>
</dbReference>
<comment type="pathway">
    <text evidence="2 9">Cofactor metabolism; pyridoxal 5'-phosphate salvage; pyridoxal 5'-phosphate from pyridoxine 5'-phosphate: step 1/1.</text>
</comment>
<dbReference type="PIRSF" id="PIRSF000190">
    <property type="entry name" value="Pyd_amn-ph_oxd"/>
    <property type="match status" value="1"/>
</dbReference>
<keyword evidence="15" id="KW-1185">Reference proteome</keyword>
<feature type="domain" description="Pyridoxine 5'-phosphate oxidase dimerisation C-terminal" evidence="13">
    <location>
        <begin position="176"/>
        <end position="228"/>
    </location>
</feature>
<feature type="binding site" evidence="9 11">
    <location>
        <position position="109"/>
    </location>
    <ligand>
        <name>FMN</name>
        <dbReference type="ChEBI" id="CHEBI:58210"/>
    </ligand>
</feature>
<comment type="pathway">
    <text evidence="1 9">Cofactor metabolism; pyridoxal 5'-phosphate salvage; pyridoxal 5'-phosphate from pyridoxamine 5'-phosphate: step 1/1.</text>
</comment>
<feature type="binding site" evidence="9 10">
    <location>
        <position position="131"/>
    </location>
    <ligand>
        <name>substrate</name>
    </ligand>
</feature>
<feature type="binding site" evidence="9 11">
    <location>
        <position position="87"/>
    </location>
    <ligand>
        <name>FMN</name>
        <dbReference type="ChEBI" id="CHEBI:58210"/>
    </ligand>
</feature>
<evidence type="ECO:0000256" key="8">
    <source>
        <dbReference type="ARBA" id="ARBA00023096"/>
    </source>
</evidence>
<evidence type="ECO:0000256" key="7">
    <source>
        <dbReference type="ARBA" id="ARBA00023002"/>
    </source>
</evidence>
<evidence type="ECO:0000259" key="12">
    <source>
        <dbReference type="Pfam" id="PF01243"/>
    </source>
</evidence>
<dbReference type="Gene3D" id="2.30.110.10">
    <property type="entry name" value="Electron Transport, Fmn-binding Protein, Chain A"/>
    <property type="match status" value="1"/>
</dbReference>
<dbReference type="PANTHER" id="PTHR10851">
    <property type="entry name" value="PYRIDOXINE-5-PHOSPHATE OXIDASE"/>
    <property type="match status" value="1"/>
</dbReference>
<comment type="caution">
    <text evidence="14">The sequence shown here is derived from an EMBL/GenBank/DDBJ whole genome shotgun (WGS) entry which is preliminary data.</text>
</comment>
<reference evidence="14 15" key="1">
    <citation type="submission" date="2019-09" db="EMBL/GenBank/DDBJ databases">
        <title>Genome sequence and assembly of Taibaiella sp.</title>
        <authorList>
            <person name="Chhetri G."/>
        </authorList>
    </citation>
    <scope>NUCLEOTIDE SEQUENCE [LARGE SCALE GENOMIC DNA]</scope>
    <source>
        <strain evidence="14 15">KVB11</strain>
    </source>
</reference>
<dbReference type="HAMAP" id="MF_01629">
    <property type="entry name" value="PdxH"/>
    <property type="match status" value="1"/>
</dbReference>
<feature type="binding site" evidence="9 11">
    <location>
        <begin position="144"/>
        <end position="145"/>
    </location>
    <ligand>
        <name>FMN</name>
        <dbReference type="ChEBI" id="CHEBI:58210"/>
    </ligand>
</feature>
<evidence type="ECO:0000256" key="11">
    <source>
        <dbReference type="PIRSR" id="PIRSR000190-2"/>
    </source>
</evidence>
<dbReference type="SUPFAM" id="SSF50475">
    <property type="entry name" value="FMN-binding split barrel"/>
    <property type="match status" value="1"/>
</dbReference>
<protein>
    <recommendedName>
        <fullName evidence="9">Pyridoxine/pyridoxamine 5'-phosphate oxidase</fullName>
        <ecNumber evidence="9">1.4.3.5</ecNumber>
    </recommendedName>
    <alternativeName>
        <fullName evidence="9">PNP/PMP oxidase</fullName>
        <shortName evidence="9">PNPOx</shortName>
    </alternativeName>
    <alternativeName>
        <fullName evidence="9">Pyridoxal 5'-phosphate synthase</fullName>
    </alternativeName>
</protein>
<evidence type="ECO:0000256" key="3">
    <source>
        <dbReference type="ARBA" id="ARBA00007301"/>
    </source>
</evidence>
<evidence type="ECO:0000313" key="15">
    <source>
        <dbReference type="Proteomes" id="UP000323632"/>
    </source>
</evidence>
<name>A0A5M6CNN2_9BACT</name>
<evidence type="ECO:0000256" key="6">
    <source>
        <dbReference type="ARBA" id="ARBA00022643"/>
    </source>
</evidence>
<dbReference type="RefSeq" id="WP_150031321.1">
    <property type="nucleotide sequence ID" value="NZ_VWSH01000001.1"/>
</dbReference>
<keyword evidence="7 9" id="KW-0560">Oxidoreductase</keyword>
<dbReference type="GO" id="GO:0010181">
    <property type="term" value="F:FMN binding"/>
    <property type="evidence" value="ECO:0007669"/>
    <property type="project" value="UniProtKB-UniRule"/>
</dbReference>
<feature type="binding site" evidence="9 10">
    <location>
        <position position="127"/>
    </location>
    <ligand>
        <name>substrate</name>
    </ligand>
</feature>
<sequence length="228" mass="26029">MINSSEHIAKIRADYKMATLSETEVGNDPLLFFQKWFSQAEAAGITEVNAMTLATANMWGMPSARIVLLKGLDEEGFTFYTNYDSEKGRQIADEDSVALLFFWKELERQVRIEGTARKISAEESDAYFHSRPQGSQISAVASPQSEIIEGRSVLENKVIELEQQYAEQEIPRPGHWGGYKVIPEKVEFWQGRSNRLHDRIVFFREPETDNGEGELPGYSQWETFRLAP</sequence>
<evidence type="ECO:0000256" key="9">
    <source>
        <dbReference type="HAMAP-Rule" id="MF_01629"/>
    </source>
</evidence>
<dbReference type="Pfam" id="PF01243">
    <property type="entry name" value="PNPOx_N"/>
    <property type="match status" value="1"/>
</dbReference>
<comment type="subunit">
    <text evidence="4 9">Homodimer.</text>
</comment>
<keyword evidence="8 9" id="KW-0664">Pyridoxine biosynthesis</keyword>
<comment type="similarity">
    <text evidence="3 9">Belongs to the pyridoxamine 5'-phosphate oxidase family.</text>
</comment>
<accession>A0A5M6CNN2</accession>
<dbReference type="InterPro" id="IPR012349">
    <property type="entry name" value="Split_barrel_FMN-bd"/>
</dbReference>
<dbReference type="GO" id="GO:0008615">
    <property type="term" value="P:pyridoxine biosynthetic process"/>
    <property type="evidence" value="ECO:0007669"/>
    <property type="project" value="UniProtKB-UniRule"/>
</dbReference>
<feature type="binding site" evidence="9 10">
    <location>
        <begin position="195"/>
        <end position="197"/>
    </location>
    <ligand>
        <name>substrate</name>
    </ligand>
</feature>
<evidence type="ECO:0000259" key="13">
    <source>
        <dbReference type="Pfam" id="PF10590"/>
    </source>
</evidence>
<evidence type="ECO:0000256" key="4">
    <source>
        <dbReference type="ARBA" id="ARBA00011738"/>
    </source>
</evidence>
<dbReference type="EC" id="1.4.3.5" evidence="9"/>
<dbReference type="InterPro" id="IPR000659">
    <property type="entry name" value="Pyridox_Oxase"/>
</dbReference>
<dbReference type="GO" id="GO:0004733">
    <property type="term" value="F:pyridoxamine phosphate oxidase activity"/>
    <property type="evidence" value="ECO:0007669"/>
    <property type="project" value="UniProtKB-UniRule"/>
</dbReference>
<dbReference type="AlphaFoldDB" id="A0A5M6CNN2"/>
<evidence type="ECO:0000256" key="2">
    <source>
        <dbReference type="ARBA" id="ARBA00005037"/>
    </source>
</evidence>
<dbReference type="EMBL" id="VWSH01000001">
    <property type="protein sequence ID" value="KAA5536744.1"/>
    <property type="molecule type" value="Genomic_DNA"/>
</dbReference>
<keyword evidence="5 9" id="KW-0285">Flavoprotein</keyword>
<evidence type="ECO:0000256" key="5">
    <source>
        <dbReference type="ARBA" id="ARBA00022630"/>
    </source>
</evidence>
<gene>
    <name evidence="9 14" type="primary">pdxH</name>
    <name evidence="14" type="ORF">F0919_03475</name>
</gene>
<dbReference type="PANTHER" id="PTHR10851:SF0">
    <property type="entry name" value="PYRIDOXINE-5'-PHOSPHATE OXIDASE"/>
    <property type="match status" value="1"/>
</dbReference>
<organism evidence="14 15">
    <name type="scientific">Taibaiella lutea</name>
    <dbReference type="NCBI Taxonomy" id="2608001"/>
    <lineage>
        <taxon>Bacteria</taxon>
        <taxon>Pseudomonadati</taxon>
        <taxon>Bacteroidota</taxon>
        <taxon>Chitinophagia</taxon>
        <taxon>Chitinophagales</taxon>
        <taxon>Chitinophagaceae</taxon>
        <taxon>Taibaiella</taxon>
    </lineage>
</organism>
<dbReference type="Proteomes" id="UP000323632">
    <property type="component" value="Unassembled WGS sequence"/>
</dbReference>
<dbReference type="InterPro" id="IPR019576">
    <property type="entry name" value="Pyridoxamine_oxidase_dimer_C"/>
</dbReference>
<dbReference type="FunFam" id="2.30.110.10:FF:000005">
    <property type="entry name" value="NAD(P)H-hydrate epimerase"/>
    <property type="match status" value="1"/>
</dbReference>
<dbReference type="NCBIfam" id="TIGR00558">
    <property type="entry name" value="pdxH"/>
    <property type="match status" value="1"/>
</dbReference>
<dbReference type="InterPro" id="IPR019740">
    <property type="entry name" value="Pyridox_Oxase_CS"/>
</dbReference>
<feature type="binding site" evidence="9 10">
    <location>
        <position position="70"/>
    </location>
    <ligand>
        <name>substrate</name>
    </ligand>
</feature>
<dbReference type="InterPro" id="IPR011576">
    <property type="entry name" value="Pyridox_Oxase_N"/>
</dbReference>
<feature type="binding site" evidence="9 11">
    <location>
        <position position="189"/>
    </location>
    <ligand>
        <name>FMN</name>
        <dbReference type="ChEBI" id="CHEBI:58210"/>
    </ligand>
</feature>
<comment type="function">
    <text evidence="9">Catalyzes the oxidation of either pyridoxine 5'-phosphate (PNP) or pyridoxamine 5'-phosphate (PMP) into pyridoxal 5'-phosphate (PLP).</text>
</comment>
<feature type="binding site" evidence="9 11">
    <location>
        <begin position="65"/>
        <end position="70"/>
    </location>
    <ligand>
        <name>FMN</name>
        <dbReference type="ChEBI" id="CHEBI:58210"/>
    </ligand>
</feature>